<dbReference type="GO" id="GO:0000049">
    <property type="term" value="F:tRNA binding"/>
    <property type="evidence" value="ECO:0007669"/>
    <property type="project" value="UniProtKB-UniRule"/>
</dbReference>
<dbReference type="InterPro" id="IPR001328">
    <property type="entry name" value="Pept_tRNA_hydro"/>
</dbReference>
<evidence type="ECO:0000313" key="10">
    <source>
        <dbReference type="EMBL" id="EEF61299.1"/>
    </source>
</evidence>
<evidence type="ECO:0000256" key="6">
    <source>
        <dbReference type="ARBA" id="ARBA00050038"/>
    </source>
</evidence>
<dbReference type="Proteomes" id="UP000003688">
    <property type="component" value="Unassembled WGS sequence"/>
</dbReference>
<reference evidence="10 11" key="1">
    <citation type="journal article" date="2011" name="J. Bacteriol.">
        <title>Genome sequence of 'Pedosphaera parvula' Ellin514, an aerobic Verrucomicrobial isolate from pasture soil.</title>
        <authorList>
            <person name="Kant R."/>
            <person name="van Passel M.W."/>
            <person name="Sangwan P."/>
            <person name="Palva A."/>
            <person name="Lucas S."/>
            <person name="Copeland A."/>
            <person name="Lapidus A."/>
            <person name="Glavina Del Rio T."/>
            <person name="Dalin E."/>
            <person name="Tice H."/>
            <person name="Bruce D."/>
            <person name="Goodwin L."/>
            <person name="Pitluck S."/>
            <person name="Chertkov O."/>
            <person name="Larimer F.W."/>
            <person name="Land M.L."/>
            <person name="Hauser L."/>
            <person name="Brettin T.S."/>
            <person name="Detter J.C."/>
            <person name="Han S."/>
            <person name="de Vos W.M."/>
            <person name="Janssen P.H."/>
            <person name="Smidt H."/>
        </authorList>
    </citation>
    <scope>NUCLEOTIDE SEQUENCE [LARGE SCALE GENOMIC DNA]</scope>
    <source>
        <strain evidence="10 11">Ellin514</strain>
    </source>
</reference>
<dbReference type="FunFam" id="3.40.50.1470:FF:000001">
    <property type="entry name" value="Peptidyl-tRNA hydrolase"/>
    <property type="match status" value="1"/>
</dbReference>
<evidence type="ECO:0000256" key="3">
    <source>
        <dbReference type="ARBA" id="ARBA00022801"/>
    </source>
</evidence>
<dbReference type="NCBIfam" id="TIGR00447">
    <property type="entry name" value="pth"/>
    <property type="match status" value="1"/>
</dbReference>
<comment type="function">
    <text evidence="7">Catalyzes the release of premature peptidyl moieties from peptidyl-tRNA molecules trapped in stalled 50S ribosomal subunits, and thus maintains levels of free tRNAs and 50S ribosomes.</text>
</comment>
<evidence type="ECO:0000256" key="2">
    <source>
        <dbReference type="ARBA" id="ARBA00022555"/>
    </source>
</evidence>
<feature type="active site" description="Proton acceptor" evidence="7">
    <location>
        <position position="22"/>
    </location>
</feature>
<keyword evidence="2 7" id="KW-0820">tRNA-binding</keyword>
<feature type="binding site" evidence="7">
    <location>
        <position position="70"/>
    </location>
    <ligand>
        <name>tRNA</name>
        <dbReference type="ChEBI" id="CHEBI:17843"/>
    </ligand>
</feature>
<feature type="site" description="Discriminates between blocked and unblocked aminoacyl-tRNA" evidence="7">
    <location>
        <position position="12"/>
    </location>
</feature>
<evidence type="ECO:0000313" key="11">
    <source>
        <dbReference type="Proteomes" id="UP000003688"/>
    </source>
</evidence>
<comment type="caution">
    <text evidence="10">The sequence shown here is derived from an EMBL/GenBank/DDBJ whole genome shotgun (WGS) entry which is preliminary data.</text>
</comment>
<accession>B9XFD5</accession>
<dbReference type="GO" id="GO:0004045">
    <property type="term" value="F:peptidyl-tRNA hydrolase activity"/>
    <property type="evidence" value="ECO:0007669"/>
    <property type="project" value="UniProtKB-UniRule"/>
</dbReference>
<dbReference type="GO" id="GO:0006515">
    <property type="term" value="P:protein quality control for misfolded or incompletely synthesized proteins"/>
    <property type="evidence" value="ECO:0007669"/>
    <property type="project" value="UniProtKB-UniRule"/>
</dbReference>
<dbReference type="AlphaFoldDB" id="B9XFD5"/>
<comment type="caution">
    <text evidence="7">Lacks conserved residue(s) required for the propagation of feature annotation.</text>
</comment>
<dbReference type="STRING" id="320771.Cflav_PD4320"/>
<comment type="similarity">
    <text evidence="5 7 9">Belongs to the PTH family.</text>
</comment>
<name>B9XFD5_PEDPL</name>
<dbReference type="EMBL" id="ABOX02000010">
    <property type="protein sequence ID" value="EEF61299.1"/>
    <property type="molecule type" value="Genomic_DNA"/>
</dbReference>
<evidence type="ECO:0000256" key="7">
    <source>
        <dbReference type="HAMAP-Rule" id="MF_00083"/>
    </source>
</evidence>
<comment type="subunit">
    <text evidence="7">Monomer.</text>
</comment>
<dbReference type="PANTHER" id="PTHR17224">
    <property type="entry name" value="PEPTIDYL-TRNA HYDROLASE"/>
    <property type="match status" value="1"/>
</dbReference>
<evidence type="ECO:0000256" key="5">
    <source>
        <dbReference type="ARBA" id="ARBA00038063"/>
    </source>
</evidence>
<sequence length="197" mass="21693">MENLRLIVGLGNPGSKYALTRHNVGFRLVECLAERWKASWVAEKKFDAMLARTERNGERILLCKPQTFMNASGETVGAMASFYRLPLPQLVVAVDDADLPFGQIRMRANGSSGGHHGLESIEKHLGTREFARLRLGIGRAADDRREITDYVLAPFSGAEAKTVDKVLNTASDQIECWLDGGIQKAMSQFNGAIRGSE</sequence>
<feature type="binding site" evidence="7">
    <location>
        <position position="17"/>
    </location>
    <ligand>
        <name>tRNA</name>
        <dbReference type="ChEBI" id="CHEBI:17843"/>
    </ligand>
</feature>
<dbReference type="InterPro" id="IPR036416">
    <property type="entry name" value="Pept_tRNA_hydro_sf"/>
</dbReference>
<dbReference type="HAMAP" id="MF_00083">
    <property type="entry name" value="Pept_tRNA_hydro_bact"/>
    <property type="match status" value="1"/>
</dbReference>
<feature type="site" description="Stabilizes the basic form of H active site to accept a proton" evidence="7">
    <location>
        <position position="95"/>
    </location>
</feature>
<dbReference type="SUPFAM" id="SSF53178">
    <property type="entry name" value="Peptidyl-tRNA hydrolase-like"/>
    <property type="match status" value="1"/>
</dbReference>
<evidence type="ECO:0000256" key="4">
    <source>
        <dbReference type="ARBA" id="ARBA00022884"/>
    </source>
</evidence>
<dbReference type="GO" id="GO:0005737">
    <property type="term" value="C:cytoplasm"/>
    <property type="evidence" value="ECO:0007669"/>
    <property type="project" value="UniProtKB-SubCell"/>
</dbReference>
<dbReference type="GO" id="GO:0072344">
    <property type="term" value="P:rescue of stalled ribosome"/>
    <property type="evidence" value="ECO:0007669"/>
    <property type="project" value="UniProtKB-UniRule"/>
</dbReference>
<feature type="binding site" evidence="7">
    <location>
        <position position="68"/>
    </location>
    <ligand>
        <name>tRNA</name>
        <dbReference type="ChEBI" id="CHEBI:17843"/>
    </ligand>
</feature>
<dbReference type="PANTHER" id="PTHR17224:SF1">
    <property type="entry name" value="PEPTIDYL-TRNA HYDROLASE"/>
    <property type="match status" value="1"/>
</dbReference>
<comment type="function">
    <text evidence="7">Hydrolyzes ribosome-free peptidyl-tRNAs (with 1 or more amino acids incorporated), which drop off the ribosome during protein synthesis, or as a result of ribosome stalling.</text>
</comment>
<evidence type="ECO:0000256" key="9">
    <source>
        <dbReference type="RuleBase" id="RU004320"/>
    </source>
</evidence>
<keyword evidence="7" id="KW-0963">Cytoplasm</keyword>
<organism evidence="10 11">
    <name type="scientific">Pedosphaera parvula (strain Ellin514)</name>
    <dbReference type="NCBI Taxonomy" id="320771"/>
    <lineage>
        <taxon>Bacteria</taxon>
        <taxon>Pseudomonadati</taxon>
        <taxon>Verrucomicrobiota</taxon>
        <taxon>Pedosphaerae</taxon>
        <taxon>Pedosphaerales</taxon>
        <taxon>Pedosphaeraceae</taxon>
        <taxon>Pedosphaera</taxon>
    </lineage>
</organism>
<gene>
    <name evidence="7" type="primary">pth</name>
    <name evidence="10" type="ORF">Cflav_PD4320</name>
</gene>
<evidence type="ECO:0000256" key="8">
    <source>
        <dbReference type="RuleBase" id="RU000673"/>
    </source>
</evidence>
<evidence type="ECO:0000256" key="1">
    <source>
        <dbReference type="ARBA" id="ARBA00013260"/>
    </source>
</evidence>
<proteinExistence type="inferred from homology"/>
<keyword evidence="3 7" id="KW-0378">Hydrolase</keyword>
<dbReference type="PROSITE" id="PS01195">
    <property type="entry name" value="PEPT_TRNA_HYDROL_1"/>
    <property type="match status" value="1"/>
</dbReference>
<comment type="subcellular location">
    <subcellularLocation>
        <location evidence="7">Cytoplasm</location>
    </subcellularLocation>
</comment>
<dbReference type="EC" id="3.1.1.29" evidence="1 7"/>
<protein>
    <recommendedName>
        <fullName evidence="6 7">Peptidyl-tRNA hydrolase</fullName>
        <shortName evidence="7">Pth</shortName>
        <ecNumber evidence="1 7">3.1.1.29</ecNumber>
    </recommendedName>
</protein>
<keyword evidence="11" id="KW-1185">Reference proteome</keyword>
<keyword evidence="4 7" id="KW-0694">RNA-binding</keyword>
<dbReference type="InterPro" id="IPR018171">
    <property type="entry name" value="Pept_tRNA_hydro_CS"/>
</dbReference>
<dbReference type="Pfam" id="PF01195">
    <property type="entry name" value="Pept_tRNA_hydro"/>
    <property type="match status" value="1"/>
</dbReference>
<dbReference type="Gene3D" id="3.40.50.1470">
    <property type="entry name" value="Peptidyl-tRNA hydrolase"/>
    <property type="match status" value="1"/>
</dbReference>
<comment type="catalytic activity">
    <reaction evidence="7 8">
        <text>an N-acyl-L-alpha-aminoacyl-tRNA + H2O = an N-acyl-L-amino acid + a tRNA + H(+)</text>
        <dbReference type="Rhea" id="RHEA:54448"/>
        <dbReference type="Rhea" id="RHEA-COMP:10123"/>
        <dbReference type="Rhea" id="RHEA-COMP:13883"/>
        <dbReference type="ChEBI" id="CHEBI:15377"/>
        <dbReference type="ChEBI" id="CHEBI:15378"/>
        <dbReference type="ChEBI" id="CHEBI:59874"/>
        <dbReference type="ChEBI" id="CHEBI:78442"/>
        <dbReference type="ChEBI" id="CHEBI:138191"/>
        <dbReference type="EC" id="3.1.1.29"/>
    </reaction>
</comment>
<dbReference type="RefSeq" id="WP_007414533.1">
    <property type="nucleotide sequence ID" value="NZ_ABOX02000010.1"/>
</dbReference>
<dbReference type="CDD" id="cd00462">
    <property type="entry name" value="PTH"/>
    <property type="match status" value="1"/>
</dbReference>